<proteinExistence type="predicted"/>
<dbReference type="PRINTS" id="PR00081">
    <property type="entry name" value="GDHRDH"/>
</dbReference>
<sequence length="308" mass="31854">MTKAVQFDRYGDIDVLEVRDVPRPVPADDQVLVQVRAAGINPGEAKIRTGMLHDRFPAAFPSGEGSDLAGVVVETGPGTVEFAVGDEVFGYTDDRASHAEFVVVPVGQLVIKPESLSWEVAGSLFVAGTTAYAAVGSVDVAPGDVVVVSGAAGGVGTIAVQLAKAAGATVIGIAGPDNDEWLTGHGVIPVNYGDGLADRIRAAAPQGRVDAFLDLFGGGYVELALNELGVDLGRIDTIIDFAAIDRFGVQSVGNAEGASTQVLAELAALIVAGKLEVTVAQTFPLADVRDAYELLERQHTRGKIVLVP</sequence>
<dbReference type="OrthoDB" id="4512359at2"/>
<dbReference type="CDD" id="cd05289">
    <property type="entry name" value="MDR_like_2"/>
    <property type="match status" value="1"/>
</dbReference>
<accession>A0A1S1LGS4</accession>
<dbReference type="InterPro" id="IPR013154">
    <property type="entry name" value="ADH-like_N"/>
</dbReference>
<evidence type="ECO:0000256" key="2">
    <source>
        <dbReference type="ARBA" id="ARBA00023002"/>
    </source>
</evidence>
<dbReference type="EMBL" id="MLIK01000004">
    <property type="protein sequence ID" value="OHU31247.1"/>
    <property type="molecule type" value="Genomic_DNA"/>
</dbReference>
<keyword evidence="1" id="KW-0521">NADP</keyword>
<dbReference type="GeneID" id="57166380"/>
<dbReference type="GO" id="GO:0070402">
    <property type="term" value="F:NADPH binding"/>
    <property type="evidence" value="ECO:0007669"/>
    <property type="project" value="TreeGrafter"/>
</dbReference>
<dbReference type="PANTHER" id="PTHR48106:SF18">
    <property type="entry name" value="QUINONE OXIDOREDUCTASE PIG3"/>
    <property type="match status" value="1"/>
</dbReference>
<evidence type="ECO:0000256" key="1">
    <source>
        <dbReference type="ARBA" id="ARBA00022857"/>
    </source>
</evidence>
<protein>
    <submittedName>
        <fullName evidence="4">NADPH:quinone reductase</fullName>
    </submittedName>
</protein>
<organism evidence="4 5">
    <name type="scientific">Mycobacteroides franklinii</name>
    <dbReference type="NCBI Taxonomy" id="948102"/>
    <lineage>
        <taxon>Bacteria</taxon>
        <taxon>Bacillati</taxon>
        <taxon>Actinomycetota</taxon>
        <taxon>Actinomycetes</taxon>
        <taxon>Mycobacteriales</taxon>
        <taxon>Mycobacteriaceae</taxon>
        <taxon>Mycobacteroides</taxon>
    </lineage>
</organism>
<name>A0A1S1LGS4_9MYCO</name>
<dbReference type="PANTHER" id="PTHR48106">
    <property type="entry name" value="QUINONE OXIDOREDUCTASE PIG3-RELATED"/>
    <property type="match status" value="1"/>
</dbReference>
<keyword evidence="2" id="KW-0560">Oxidoreductase</keyword>
<dbReference type="Proteomes" id="UP000179616">
    <property type="component" value="Unassembled WGS sequence"/>
</dbReference>
<dbReference type="SUPFAM" id="SSF50129">
    <property type="entry name" value="GroES-like"/>
    <property type="match status" value="1"/>
</dbReference>
<comment type="caution">
    <text evidence="4">The sequence shown here is derived from an EMBL/GenBank/DDBJ whole genome shotgun (WGS) entry which is preliminary data.</text>
</comment>
<dbReference type="InterPro" id="IPR020843">
    <property type="entry name" value="ER"/>
</dbReference>
<evidence type="ECO:0000259" key="3">
    <source>
        <dbReference type="SMART" id="SM00829"/>
    </source>
</evidence>
<dbReference type="Pfam" id="PF13602">
    <property type="entry name" value="ADH_zinc_N_2"/>
    <property type="match status" value="1"/>
</dbReference>
<dbReference type="GO" id="GO:0016651">
    <property type="term" value="F:oxidoreductase activity, acting on NAD(P)H"/>
    <property type="evidence" value="ECO:0007669"/>
    <property type="project" value="TreeGrafter"/>
</dbReference>
<gene>
    <name evidence="4" type="ORF">BKG76_06165</name>
</gene>
<dbReference type="Gene3D" id="3.40.50.720">
    <property type="entry name" value="NAD(P)-binding Rossmann-like Domain"/>
    <property type="match status" value="1"/>
</dbReference>
<dbReference type="InterPro" id="IPR002347">
    <property type="entry name" value="SDR_fam"/>
</dbReference>
<dbReference type="RefSeq" id="WP_070936666.1">
    <property type="nucleotide sequence ID" value="NZ_MLIK01000004.1"/>
</dbReference>
<dbReference type="SMART" id="SM00829">
    <property type="entry name" value="PKS_ER"/>
    <property type="match status" value="1"/>
</dbReference>
<dbReference type="SUPFAM" id="SSF51735">
    <property type="entry name" value="NAD(P)-binding Rossmann-fold domains"/>
    <property type="match status" value="1"/>
</dbReference>
<dbReference type="STRING" id="948102.BKG76_06165"/>
<evidence type="ECO:0000313" key="4">
    <source>
        <dbReference type="EMBL" id="OHU31247.1"/>
    </source>
</evidence>
<dbReference type="AlphaFoldDB" id="A0A1S1LGS4"/>
<dbReference type="InterPro" id="IPR011032">
    <property type="entry name" value="GroES-like_sf"/>
</dbReference>
<dbReference type="Pfam" id="PF08240">
    <property type="entry name" value="ADH_N"/>
    <property type="match status" value="1"/>
</dbReference>
<dbReference type="InterPro" id="IPR036291">
    <property type="entry name" value="NAD(P)-bd_dom_sf"/>
</dbReference>
<evidence type="ECO:0000313" key="5">
    <source>
        <dbReference type="Proteomes" id="UP000179616"/>
    </source>
</evidence>
<dbReference type="Gene3D" id="3.90.180.10">
    <property type="entry name" value="Medium-chain alcohol dehydrogenases, catalytic domain"/>
    <property type="match status" value="1"/>
</dbReference>
<reference evidence="4 5" key="1">
    <citation type="submission" date="2016-10" db="EMBL/GenBank/DDBJ databases">
        <title>Evaluation of Human, Veterinary and Environmental Mycobacterium chelonae Isolates by Core Genome Phylogenomic Analysis, Targeted Gene Comparison, and Anti-microbial Susceptibility Patterns: A Tale of Mistaken Identities.</title>
        <authorList>
            <person name="Fogelson S.B."/>
            <person name="Camus A.C."/>
            <person name="Lorenz W."/>
            <person name="Vasireddy R."/>
            <person name="Vasireddy S."/>
            <person name="Smith T."/>
            <person name="Brown-Elliott B.A."/>
            <person name="Wallace R.J.Jr."/>
            <person name="Hasan N.A."/>
            <person name="Reischl U."/>
            <person name="Sanchez S."/>
        </authorList>
    </citation>
    <scope>NUCLEOTIDE SEQUENCE [LARGE SCALE GENOMIC DNA]</scope>
    <source>
        <strain evidence="4 5">1559</strain>
    </source>
</reference>
<feature type="domain" description="Enoyl reductase (ER)" evidence="3">
    <location>
        <begin position="11"/>
        <end position="306"/>
    </location>
</feature>